<name>A0AAV7UWF2_PLEWA</name>
<evidence type="ECO:0000313" key="2">
    <source>
        <dbReference type="Proteomes" id="UP001066276"/>
    </source>
</evidence>
<evidence type="ECO:0000313" key="1">
    <source>
        <dbReference type="EMBL" id="KAJ1193417.1"/>
    </source>
</evidence>
<comment type="caution">
    <text evidence="1">The sequence shown here is derived from an EMBL/GenBank/DDBJ whole genome shotgun (WGS) entry which is preliminary data.</text>
</comment>
<sequence length="159" mass="17207">MAGVTTLPAHLQVLKLPRLTTQRGRPCGRPCWRFRLCLAQGDYGHQSTSRQEPPRPHYRHASRLLEFDETREEERGVRHTTLVDAGAGWLASRLLTTSASARCTSGTRFAAASRCLPLLAGEKQPRKTAREAGKAGRAASVAGAVGGCCSAPRCMVRGL</sequence>
<dbReference type="AlphaFoldDB" id="A0AAV7UWF2"/>
<accession>A0AAV7UWF2</accession>
<dbReference type="Proteomes" id="UP001066276">
    <property type="component" value="Chromosome 2_2"/>
</dbReference>
<reference evidence="1" key="1">
    <citation type="journal article" date="2022" name="bioRxiv">
        <title>Sequencing and chromosome-scale assembly of the giantPleurodeles waltlgenome.</title>
        <authorList>
            <person name="Brown T."/>
            <person name="Elewa A."/>
            <person name="Iarovenko S."/>
            <person name="Subramanian E."/>
            <person name="Araus A.J."/>
            <person name="Petzold A."/>
            <person name="Susuki M."/>
            <person name="Suzuki K.-i.T."/>
            <person name="Hayashi T."/>
            <person name="Toyoda A."/>
            <person name="Oliveira C."/>
            <person name="Osipova E."/>
            <person name="Leigh N.D."/>
            <person name="Simon A."/>
            <person name="Yun M.H."/>
        </authorList>
    </citation>
    <scope>NUCLEOTIDE SEQUENCE</scope>
    <source>
        <strain evidence="1">20211129_DDA</strain>
        <tissue evidence="1">Liver</tissue>
    </source>
</reference>
<keyword evidence="2" id="KW-1185">Reference proteome</keyword>
<dbReference type="EMBL" id="JANPWB010000004">
    <property type="protein sequence ID" value="KAJ1193417.1"/>
    <property type="molecule type" value="Genomic_DNA"/>
</dbReference>
<gene>
    <name evidence="1" type="ORF">NDU88_002715</name>
</gene>
<organism evidence="1 2">
    <name type="scientific">Pleurodeles waltl</name>
    <name type="common">Iberian ribbed newt</name>
    <dbReference type="NCBI Taxonomy" id="8319"/>
    <lineage>
        <taxon>Eukaryota</taxon>
        <taxon>Metazoa</taxon>
        <taxon>Chordata</taxon>
        <taxon>Craniata</taxon>
        <taxon>Vertebrata</taxon>
        <taxon>Euteleostomi</taxon>
        <taxon>Amphibia</taxon>
        <taxon>Batrachia</taxon>
        <taxon>Caudata</taxon>
        <taxon>Salamandroidea</taxon>
        <taxon>Salamandridae</taxon>
        <taxon>Pleurodelinae</taxon>
        <taxon>Pleurodeles</taxon>
    </lineage>
</organism>
<protein>
    <submittedName>
        <fullName evidence="1">Uncharacterized protein</fullName>
    </submittedName>
</protein>
<proteinExistence type="predicted"/>